<evidence type="ECO:0000259" key="5">
    <source>
        <dbReference type="PROSITE" id="PS51123"/>
    </source>
</evidence>
<dbReference type="SUPFAM" id="SSF103088">
    <property type="entry name" value="OmpA-like"/>
    <property type="match status" value="1"/>
</dbReference>
<organism evidence="6 7">
    <name type="scientific">Sunxiuqinia dokdonensis</name>
    <dbReference type="NCBI Taxonomy" id="1409788"/>
    <lineage>
        <taxon>Bacteria</taxon>
        <taxon>Pseudomonadati</taxon>
        <taxon>Bacteroidota</taxon>
        <taxon>Bacteroidia</taxon>
        <taxon>Marinilabiliales</taxon>
        <taxon>Prolixibacteraceae</taxon>
        <taxon>Sunxiuqinia</taxon>
    </lineage>
</organism>
<dbReference type="Pfam" id="PF07676">
    <property type="entry name" value="PD40"/>
    <property type="match status" value="2"/>
</dbReference>
<dbReference type="OrthoDB" id="1488841at2"/>
<feature type="domain" description="OmpA-like" evidence="5">
    <location>
        <begin position="478"/>
        <end position="600"/>
    </location>
</feature>
<dbReference type="AlphaFoldDB" id="A0A0L8VF61"/>
<dbReference type="GO" id="GO:0009279">
    <property type="term" value="C:cell outer membrane"/>
    <property type="evidence" value="ECO:0007669"/>
    <property type="project" value="UniProtKB-SubCell"/>
</dbReference>
<dbReference type="PANTHER" id="PTHR30329:SF21">
    <property type="entry name" value="LIPOPROTEIN YIAD-RELATED"/>
    <property type="match status" value="1"/>
</dbReference>
<gene>
    <name evidence="6" type="ORF">NC99_01390</name>
</gene>
<evidence type="ECO:0000256" key="4">
    <source>
        <dbReference type="PROSITE-ProRule" id="PRU00473"/>
    </source>
</evidence>
<dbReference type="PRINTS" id="PR01021">
    <property type="entry name" value="OMPADOMAIN"/>
</dbReference>
<dbReference type="InterPro" id="IPR036737">
    <property type="entry name" value="OmpA-like_sf"/>
</dbReference>
<dbReference type="InterPro" id="IPR050330">
    <property type="entry name" value="Bact_OuterMem_StrucFunc"/>
</dbReference>
<protein>
    <recommendedName>
        <fullName evidence="5">OmpA-like domain-containing protein</fullName>
    </recommendedName>
</protein>
<proteinExistence type="predicted"/>
<dbReference type="InterPro" id="IPR006665">
    <property type="entry name" value="OmpA-like"/>
</dbReference>
<keyword evidence="2 4" id="KW-0472">Membrane</keyword>
<name>A0A0L8VF61_9BACT</name>
<dbReference type="CDD" id="cd07185">
    <property type="entry name" value="OmpA_C-like"/>
    <property type="match status" value="1"/>
</dbReference>
<dbReference type="Proteomes" id="UP000036958">
    <property type="component" value="Unassembled WGS sequence"/>
</dbReference>
<dbReference type="InterPro" id="IPR011042">
    <property type="entry name" value="6-blade_b-propeller_TolB-like"/>
</dbReference>
<evidence type="ECO:0000313" key="6">
    <source>
        <dbReference type="EMBL" id="KOH47096.1"/>
    </source>
</evidence>
<comment type="caution">
    <text evidence="6">The sequence shown here is derived from an EMBL/GenBank/DDBJ whole genome shotgun (WGS) entry which is preliminary data.</text>
</comment>
<evidence type="ECO:0000256" key="1">
    <source>
        <dbReference type="ARBA" id="ARBA00004442"/>
    </source>
</evidence>
<dbReference type="SUPFAM" id="SSF49478">
    <property type="entry name" value="Cna protein B-type domain"/>
    <property type="match status" value="1"/>
</dbReference>
<dbReference type="Pfam" id="PF00691">
    <property type="entry name" value="OmpA"/>
    <property type="match status" value="1"/>
</dbReference>
<dbReference type="STRING" id="1409788.NC99_01390"/>
<evidence type="ECO:0000256" key="3">
    <source>
        <dbReference type="ARBA" id="ARBA00023237"/>
    </source>
</evidence>
<dbReference type="InterPro" id="IPR006664">
    <property type="entry name" value="OMP_bac"/>
</dbReference>
<dbReference type="PANTHER" id="PTHR30329">
    <property type="entry name" value="STATOR ELEMENT OF FLAGELLAR MOTOR COMPLEX"/>
    <property type="match status" value="1"/>
</dbReference>
<dbReference type="Gene3D" id="3.30.1330.60">
    <property type="entry name" value="OmpA-like domain"/>
    <property type="match status" value="1"/>
</dbReference>
<dbReference type="EMBL" id="LGIA01000006">
    <property type="protein sequence ID" value="KOH47096.1"/>
    <property type="molecule type" value="Genomic_DNA"/>
</dbReference>
<comment type="subcellular location">
    <subcellularLocation>
        <location evidence="1">Cell outer membrane</location>
    </subcellularLocation>
</comment>
<dbReference type="Gene3D" id="2.120.10.30">
    <property type="entry name" value="TolB, C-terminal domain"/>
    <property type="match status" value="1"/>
</dbReference>
<evidence type="ECO:0000313" key="7">
    <source>
        <dbReference type="Proteomes" id="UP000036958"/>
    </source>
</evidence>
<dbReference type="RefSeq" id="WP_053178800.1">
    <property type="nucleotide sequence ID" value="NZ_LGIA01000006.1"/>
</dbReference>
<dbReference type="PROSITE" id="PS51123">
    <property type="entry name" value="OMPA_2"/>
    <property type="match status" value="1"/>
</dbReference>
<evidence type="ECO:0000256" key="2">
    <source>
        <dbReference type="ARBA" id="ARBA00023136"/>
    </source>
</evidence>
<dbReference type="InterPro" id="IPR011659">
    <property type="entry name" value="WD40"/>
</dbReference>
<dbReference type="InterPro" id="IPR008969">
    <property type="entry name" value="CarboxyPept-like_regulatory"/>
</dbReference>
<keyword evidence="3" id="KW-0998">Cell outer membrane</keyword>
<dbReference type="SUPFAM" id="SSF49464">
    <property type="entry name" value="Carboxypeptidase regulatory domain-like"/>
    <property type="match status" value="1"/>
</dbReference>
<dbReference type="SUPFAM" id="SSF82171">
    <property type="entry name" value="DPP6 N-terminal domain-like"/>
    <property type="match status" value="1"/>
</dbReference>
<keyword evidence="7" id="KW-1185">Reference proteome</keyword>
<dbReference type="Gene3D" id="2.60.40.1120">
    <property type="entry name" value="Carboxypeptidase-like, regulatory domain"/>
    <property type="match status" value="1"/>
</dbReference>
<reference evidence="7" key="1">
    <citation type="submission" date="2015-07" db="EMBL/GenBank/DDBJ databases">
        <title>Genome sequencing of Sunxiuqinia dokdonensis strain SK.</title>
        <authorList>
            <person name="Ahn S."/>
            <person name="Kim B.-C."/>
        </authorList>
    </citation>
    <scope>NUCLEOTIDE SEQUENCE [LARGE SCALE GENOMIC DNA]</scope>
    <source>
        <strain evidence="7">SK</strain>
    </source>
</reference>
<sequence>MKTKFLLLATFILITLGGMAQKRFFDAVNMTIDTLNINTEFSDFGPAIIEDELFFLSFSEKDGRKSDNQNKVFYDLYTVGLNAFGEVMTERKRMSTLVSKYHEGPMAYCESTGELFLTQSNWQDPQEENIVFVKKSIRLGIVIYEKSGDSFRMKDRLPFNSSEYSVAHPAISSTGDTLVFVSDMPGGSGQTDLYYSVRNGDEWSDPVNLGPKVNSAGEEMFPFLNADGSLVFSSNGFGGAGNLDLFYIEFPVLASSDRGTFTGDINSEGDDFGMVIHPNQQVGYMASNRSGGQGDDDVYLLRIDDFVFDVITYSNLTEEILPGASVNVIDEDGTVAASGKTDDEGKLEVKLEGNKKYTVVATAEEYMEKAVDLDLTKKETLTDKEVEVYLDPEFVFKGQVVDIMGNIPIPDALLAISDGTTIDSIYTDEQGTFTYNLETDKRYRVDVSAYNFFGTEVEFNTMGMDQGVFDYLIQLYSLDAGSRIQLKNIYYDFGEWALRPEAKRELDRLAKVLEDYPDIQIILESHTDSRGTHEFNMGLSEKRSETAGNYIISKGIDAARIEWVGFGETQLVNECDGSIECTEEQHYENRRTVVEIRKSKVTRRAKGNIFYF</sequence>
<accession>A0A0L8VF61</accession>